<sequence length="1671" mass="193628">MSLDYISDSEHEESQLKLTINQELLSNQLLQLTPTKRDAARRRLEELTNISYTNSETKEPTAVELLTDGRLPSRDSDIIEDSDNSDMDAVDLIRRLPVRELTTDTSVEPPLETTSCVNTTHDDQENENHLRSYLNTTNSYITMSGRSLRKRNFASTHPYLADQAHYLGLSDLNYLNEIYEENRQDLENVVRYLNYNYVKLKERYPKDEKYKSKNFYTIISRQSHIAQEKERQEEKETSEADGKQDHNANSDPDGDDEEEDEGNKEFTLNDYNSQAYETDESSNEPEDLLDLLKRKHPMIVEDEDSESSESDSAQSEAYVRVGGKLRKEKNALRGVLPESTKRLSIYTSERKQKRQQKRLESLEHRKGVAVRKTMSKKRAREREDFSGFVDDTITYDTNNELYHELYEQPVEVEPYVAATYPGFDDIDPFSDSSQSESEALGHESDLEMFDTAREGQPQVFDDIGEVSDVELLPDINELPEVLEIDDSHQGPGNVFDFEVREGNYINHMLATNTKSKLKGKKRQRVDTGTRPSVRRSYRTSGSTSGTPRTPRSSSGTPRLSIGALKYQSRKPKTRDLTHYLESMSTRKKPKSRRTRDDSYSRLPVKKIAAPKERHQVKKSKAAKVKKITEKPRVFDNQSTKRTRDLFANDYLFLRTPVLSTIVFEAESKTRFVNNNRSVNPSAPQIAPSLLLGSQPIFDHGSMLNDINVKKITDLGTGKFYQMNKDSVTITSLGDPVVLTLVDIKVSSVRYEKALTRLARMLKNGSLSVDSFVDIFYSSIKGFLEWNLILQRTPSQRQWKLVQLLVSSALHSTLLSSSQIKFIIPYCLLLQYTMNMIAQLNESTSPFDLPQTGVRYWQLFFETFTVESFEQINFDVGAKLKDAESFFIMCSLLESENKWWATVYNAIELYDPMNIEVLLEAVQCLCVFSRKHFSWDPLQLVYQKADAFTDPEFYYRYLEIVYLMNQRKNWPLDEKIVLQIYSSITQRKFANFPDEIGMPELMGRVSTRLDIPGETFFEQFMQLLYWYISGLSEPSKVKRLITKLFTTSSFNYTNDQEHHIMFINRLNFILLLALVSTVDLKTQLANVLTPIQQVNDMKLLKLSAKAVYTLTEIAMSRKSKLPVEGISMVIQSCIANYYTGSGVLKVWQKFLSSTRQLFKDASECLPQLTQFLTLPKAIDNSNIPDRISTDLCQVYSVISSSLVKVKELVMPAYRKSIEVLDEFIAAFLHKQMGRIPLPSVNEENKVVNSVEILIAVWVQCTFLLNGNWERLVLQTFPYTGNHQLRERFVLYFYSNILKYYDLKGCQEIVVRTVLKDLVRFSLSGYLSGLMRKLGKDRWDPFVFPKHEEVTFWKIENSRHTVISTIIKNITNSHKCTKLEQQLYIKEILTTLNAEFEKYYSSTKYKTFCINVVKEIQEQCDPDIVDESTVYNLASRVGILDNEWTQFKIQKLPLKQRLQKFATEFHNALYFGGDSVSVLEKFTYGDGVELIYHLVSIYSQEILLGRCTKWRIVHALLDFFDRHVRDFKFRILNFNFKRFLRLLMELPMIMCPSAVSDQFFRISTMRSTSSILNFCRTLFNGYDDGQEIEKMWSSFKQTSRQERYDSQSLTCPYSSFRLLDIIGDGRFSNEPTFEDINQDTLDIAKRMLISETFLIRTHMVDSENRLLDYDFTM</sequence>
<evidence type="ECO:0000313" key="2">
    <source>
        <dbReference type="EMBL" id="RCK66184.1"/>
    </source>
</evidence>
<protein>
    <submittedName>
        <fullName evidence="2">Uncharacterized protein</fullName>
    </submittedName>
</protein>
<dbReference type="GO" id="GO:0031297">
    <property type="term" value="P:replication fork processing"/>
    <property type="evidence" value="ECO:0007669"/>
    <property type="project" value="InterPro"/>
</dbReference>
<feature type="compositionally biased region" description="Acidic residues" evidence="1">
    <location>
        <begin position="252"/>
        <end position="262"/>
    </location>
</feature>
<dbReference type="Proteomes" id="UP000253472">
    <property type="component" value="Unassembled WGS sequence"/>
</dbReference>
<dbReference type="OrthoDB" id="4018542at2759"/>
<proteinExistence type="predicted"/>
<dbReference type="Pfam" id="PF09462">
    <property type="entry name" value="Mus7"/>
    <property type="match status" value="1"/>
</dbReference>
<feature type="region of interest" description="Disordered" evidence="1">
    <location>
        <begin position="223"/>
        <end position="263"/>
    </location>
</feature>
<evidence type="ECO:0000313" key="3">
    <source>
        <dbReference type="Proteomes" id="UP000253472"/>
    </source>
</evidence>
<name>A0A367YK06_9ASCO</name>
<dbReference type="EMBL" id="QLNQ01000017">
    <property type="protein sequence ID" value="RCK66184.1"/>
    <property type="molecule type" value="Genomic_DNA"/>
</dbReference>
<feature type="region of interest" description="Disordered" evidence="1">
    <location>
        <begin position="513"/>
        <end position="601"/>
    </location>
</feature>
<dbReference type="GO" id="GO:0005634">
    <property type="term" value="C:nucleus"/>
    <property type="evidence" value="ECO:0007669"/>
    <property type="project" value="InterPro"/>
</dbReference>
<dbReference type="STRING" id="5486.A0A367YK06"/>
<comment type="caution">
    <text evidence="2">The sequence shown here is derived from an EMBL/GenBank/DDBJ whole genome shotgun (WGS) entry which is preliminary data.</text>
</comment>
<accession>A0A367YK06</accession>
<dbReference type="GO" id="GO:0006281">
    <property type="term" value="P:DNA repair"/>
    <property type="evidence" value="ECO:0007669"/>
    <property type="project" value="InterPro"/>
</dbReference>
<keyword evidence="3" id="KW-1185">Reference proteome</keyword>
<reference evidence="2 3" key="1">
    <citation type="submission" date="2018-06" db="EMBL/GenBank/DDBJ databases">
        <title>Whole genome sequencing of Candida tropicalis (genome annotated by CSBL at Korea University).</title>
        <authorList>
            <person name="Ahn J."/>
        </authorList>
    </citation>
    <scope>NUCLEOTIDE SEQUENCE [LARGE SCALE GENOMIC DNA]</scope>
    <source>
        <strain evidence="2 3">ATCC 20962</strain>
    </source>
</reference>
<evidence type="ECO:0000256" key="1">
    <source>
        <dbReference type="SAM" id="MobiDB-lite"/>
    </source>
</evidence>
<gene>
    <name evidence="2" type="ORF">Cantr_01863</name>
</gene>
<feature type="compositionally biased region" description="Basic and acidic residues" evidence="1">
    <location>
        <begin position="226"/>
        <end position="248"/>
    </location>
</feature>
<feature type="compositionally biased region" description="Low complexity" evidence="1">
    <location>
        <begin position="538"/>
        <end position="558"/>
    </location>
</feature>
<organism evidence="2 3">
    <name type="scientific">Candida viswanathii</name>
    <dbReference type="NCBI Taxonomy" id="5486"/>
    <lineage>
        <taxon>Eukaryota</taxon>
        <taxon>Fungi</taxon>
        <taxon>Dikarya</taxon>
        <taxon>Ascomycota</taxon>
        <taxon>Saccharomycotina</taxon>
        <taxon>Pichiomycetes</taxon>
        <taxon>Debaryomycetaceae</taxon>
        <taxon>Candida/Lodderomyces clade</taxon>
        <taxon>Candida</taxon>
    </lineage>
</organism>
<dbReference type="InterPro" id="IPR019021">
    <property type="entry name" value="Mms22"/>
</dbReference>